<dbReference type="Pfam" id="PF11838">
    <property type="entry name" value="ERAP1_C"/>
    <property type="match status" value="1"/>
</dbReference>
<evidence type="ECO:0000313" key="18">
    <source>
        <dbReference type="Proteomes" id="UP000295151"/>
    </source>
</evidence>
<dbReference type="NCBIfam" id="TIGR02412">
    <property type="entry name" value="pepN_strep_liv"/>
    <property type="match status" value="1"/>
</dbReference>
<dbReference type="GO" id="GO:0016020">
    <property type="term" value="C:membrane"/>
    <property type="evidence" value="ECO:0007669"/>
    <property type="project" value="TreeGrafter"/>
</dbReference>
<evidence type="ECO:0000256" key="7">
    <source>
        <dbReference type="ARBA" id="ARBA00022670"/>
    </source>
</evidence>
<keyword evidence="10" id="KW-0862">Zinc</keyword>
<evidence type="ECO:0000259" key="14">
    <source>
        <dbReference type="Pfam" id="PF01433"/>
    </source>
</evidence>
<dbReference type="GO" id="GO:0070006">
    <property type="term" value="F:metalloaminopeptidase activity"/>
    <property type="evidence" value="ECO:0007669"/>
    <property type="project" value="TreeGrafter"/>
</dbReference>
<dbReference type="InterPro" id="IPR024571">
    <property type="entry name" value="ERAP1-like_C_dom"/>
</dbReference>
<evidence type="ECO:0000256" key="4">
    <source>
        <dbReference type="ARBA" id="ARBA00012564"/>
    </source>
</evidence>
<proteinExistence type="inferred from homology"/>
<comment type="cofactor">
    <cofactor evidence="2">
        <name>Zn(2+)</name>
        <dbReference type="ChEBI" id="CHEBI:29105"/>
    </cofactor>
</comment>
<accession>A0A4R7SZ61</accession>
<sequence>MPSLTVDGARTRAAALTVHSYDVDLDLTRGDRTFGSTTRIVFSATSQSSYLDVKPGELLSVTLNGEAVDVAGLDDGRLPLTGLTAENEVVVVASMLYSNDGEGLHRSVDAADGLTYLYAMSFLDAAPRIFACFDQPDLKAPYKVKVTAPPEWIVLGNGAATQVSPGRWELAETKPLSTYFVTLVAGPYHQLLDSHDGIPLGLVSRQSLAEALDREAEDIFTVSKQAFDEFHRLFGYRYPFGEYHQAFVPEFNAGAMENPGCVTFRDSMVFRSAVTDQERSGRARTVVHEMAHQWFGDTVTMQWWNDLWLNESFAEYMAHRVSTAATSYTDNWIDFAYIRKWWGLQADQRSSTHPIAADAVKDALASLDDFDGISYAKGAAALKQLAAYLGDDIFLAGVRAHITSNEFGNATFADLVAKWTEAGAVGLEAWAQNWLRTPGVDTISAERTPTGVKLRRVAPAAYPANRPHKLTVGGFDESGQAVSVPVLLDADEVDVDLDPTVAVIVPDAADDTWAKIRLDADSLGRLTAVLPKIRDGVTRAVILNSLRDAIADAELDPQLGFEVVLAALPHEDSDIAVNTMVSWCVNRLLGGYLPYEPQRGQLAEVLATRVGSTSAGSSLQLAVVRGLVKVSADVDQLKGWLDGTGVPDGLAVDAELRWDITLQLARLGAIGDAEIDAELERDHSSEGKVHATECRAALPTPEAKERAWALIATDPDVANYDLYAAATGFWHPSQAEVTAPYVERYFAEIAGTEKLRSGWVVARSALLAFPQFAVEESVVRLAEDLVADESVAAGIRRAVSDEADDLKRALAVRSAYPQN</sequence>
<comment type="caution">
    <text evidence="17">The sequence shown here is derived from an EMBL/GenBank/DDBJ whole genome shotgun (WGS) entry which is preliminary data.</text>
</comment>
<keyword evidence="9" id="KW-0378">Hydrolase</keyword>
<dbReference type="GO" id="GO:0005615">
    <property type="term" value="C:extracellular space"/>
    <property type="evidence" value="ECO:0007669"/>
    <property type="project" value="TreeGrafter"/>
</dbReference>
<dbReference type="GO" id="GO:0005737">
    <property type="term" value="C:cytoplasm"/>
    <property type="evidence" value="ECO:0007669"/>
    <property type="project" value="TreeGrafter"/>
</dbReference>
<dbReference type="GO" id="GO:0043171">
    <property type="term" value="P:peptide catabolic process"/>
    <property type="evidence" value="ECO:0007669"/>
    <property type="project" value="TreeGrafter"/>
</dbReference>
<keyword evidence="8" id="KW-0479">Metal-binding</keyword>
<evidence type="ECO:0000256" key="11">
    <source>
        <dbReference type="ARBA" id="ARBA00023049"/>
    </source>
</evidence>
<dbReference type="Gene3D" id="2.60.40.1730">
    <property type="entry name" value="tricorn interacting facor f3 domain"/>
    <property type="match status" value="1"/>
</dbReference>
<dbReference type="SUPFAM" id="SSF63737">
    <property type="entry name" value="Leukotriene A4 hydrolase N-terminal domain"/>
    <property type="match status" value="1"/>
</dbReference>
<feature type="domain" description="Aminopeptidase N-like N-terminal" evidence="16">
    <location>
        <begin position="126"/>
        <end position="179"/>
    </location>
</feature>
<dbReference type="InterPro" id="IPR012778">
    <property type="entry name" value="Pept_M1_aminopeptidase"/>
</dbReference>
<dbReference type="EMBL" id="SOCE01000002">
    <property type="protein sequence ID" value="TDU84345.1"/>
    <property type="molecule type" value="Genomic_DNA"/>
</dbReference>
<dbReference type="Proteomes" id="UP000295151">
    <property type="component" value="Unassembled WGS sequence"/>
</dbReference>
<dbReference type="InterPro" id="IPR042097">
    <property type="entry name" value="Aminopeptidase_N-like_N_sf"/>
</dbReference>
<keyword evidence="7" id="KW-0645">Protease</keyword>
<name>A0A4R7SZ61_9ACTN</name>
<dbReference type="PANTHER" id="PTHR11533:SF174">
    <property type="entry name" value="PUROMYCIN-SENSITIVE AMINOPEPTIDASE-RELATED"/>
    <property type="match status" value="1"/>
</dbReference>
<dbReference type="GO" id="GO:0016285">
    <property type="term" value="F:alanyl aminopeptidase activity"/>
    <property type="evidence" value="ECO:0007669"/>
    <property type="project" value="UniProtKB-EC"/>
</dbReference>
<dbReference type="Pfam" id="PF17900">
    <property type="entry name" value="Peptidase_M1_N"/>
    <property type="match status" value="1"/>
</dbReference>
<comment type="catalytic activity">
    <reaction evidence="1">
        <text>Release of an N-terminal amino acid, Xaa-|-Yaa- from a peptide, amide or arylamide. Xaa is preferably Ala, but may be most amino acids including Pro (slow action). When a terminal hydrophobic residue is followed by a prolyl residue, the two may be released as an intact Xaa-Pro dipeptide.</text>
        <dbReference type="EC" id="3.4.11.2"/>
    </reaction>
</comment>
<dbReference type="AlphaFoldDB" id="A0A4R7SZ61"/>
<evidence type="ECO:0000256" key="5">
    <source>
        <dbReference type="ARBA" id="ARBA00015611"/>
    </source>
</evidence>
<evidence type="ECO:0000256" key="6">
    <source>
        <dbReference type="ARBA" id="ARBA00022438"/>
    </source>
</evidence>
<dbReference type="EC" id="3.4.11.2" evidence="4"/>
<feature type="domain" description="ERAP1-like C-terminal" evidence="15">
    <location>
        <begin position="505"/>
        <end position="808"/>
    </location>
</feature>
<evidence type="ECO:0000256" key="12">
    <source>
        <dbReference type="ARBA" id="ARBA00029811"/>
    </source>
</evidence>
<evidence type="ECO:0000256" key="3">
    <source>
        <dbReference type="ARBA" id="ARBA00010136"/>
    </source>
</evidence>
<gene>
    <name evidence="17" type="ORF">EV138_6816</name>
</gene>
<keyword evidence="6 17" id="KW-0031">Aminopeptidase</keyword>
<dbReference type="Pfam" id="PF01433">
    <property type="entry name" value="Peptidase_M1"/>
    <property type="match status" value="1"/>
</dbReference>
<evidence type="ECO:0000256" key="9">
    <source>
        <dbReference type="ARBA" id="ARBA00022801"/>
    </source>
</evidence>
<keyword evidence="11" id="KW-0482">Metalloprotease</keyword>
<dbReference type="InterPro" id="IPR001930">
    <property type="entry name" value="Peptidase_M1"/>
</dbReference>
<evidence type="ECO:0000259" key="15">
    <source>
        <dbReference type="Pfam" id="PF11838"/>
    </source>
</evidence>
<evidence type="ECO:0000256" key="2">
    <source>
        <dbReference type="ARBA" id="ARBA00001947"/>
    </source>
</evidence>
<evidence type="ECO:0000256" key="8">
    <source>
        <dbReference type="ARBA" id="ARBA00022723"/>
    </source>
</evidence>
<evidence type="ECO:0000256" key="13">
    <source>
        <dbReference type="ARBA" id="ARBA00031533"/>
    </source>
</evidence>
<dbReference type="InterPro" id="IPR045357">
    <property type="entry name" value="Aminopeptidase_N-like_N"/>
</dbReference>
<dbReference type="SUPFAM" id="SSF55486">
    <property type="entry name" value="Metalloproteases ('zincins'), catalytic domain"/>
    <property type="match status" value="1"/>
</dbReference>
<keyword evidence="18" id="KW-1185">Reference proteome</keyword>
<dbReference type="Gene3D" id="1.10.390.10">
    <property type="entry name" value="Neutral Protease Domain 2"/>
    <property type="match status" value="1"/>
</dbReference>
<dbReference type="CDD" id="cd09602">
    <property type="entry name" value="M1_APN"/>
    <property type="match status" value="1"/>
</dbReference>
<dbReference type="PRINTS" id="PR00756">
    <property type="entry name" value="ALADIPTASE"/>
</dbReference>
<dbReference type="RefSeq" id="WP_133984052.1">
    <property type="nucleotide sequence ID" value="NZ_SOCE01000002.1"/>
</dbReference>
<dbReference type="InterPro" id="IPR014782">
    <property type="entry name" value="Peptidase_M1_dom"/>
</dbReference>
<dbReference type="InterPro" id="IPR027268">
    <property type="entry name" value="Peptidase_M4/M1_CTD_sf"/>
</dbReference>
<organism evidence="17 18">
    <name type="scientific">Kribbella voronezhensis</name>
    <dbReference type="NCBI Taxonomy" id="2512212"/>
    <lineage>
        <taxon>Bacteria</taxon>
        <taxon>Bacillati</taxon>
        <taxon>Actinomycetota</taxon>
        <taxon>Actinomycetes</taxon>
        <taxon>Propionibacteriales</taxon>
        <taxon>Kribbellaceae</taxon>
        <taxon>Kribbella</taxon>
    </lineage>
</organism>
<protein>
    <recommendedName>
        <fullName evidence="5">Aminopeptidase N</fullName>
        <ecNumber evidence="4">3.4.11.2</ecNumber>
    </recommendedName>
    <alternativeName>
        <fullName evidence="12">Alanine aminopeptidase</fullName>
    </alternativeName>
    <alternativeName>
        <fullName evidence="13">Lysyl aminopeptidase</fullName>
    </alternativeName>
</protein>
<evidence type="ECO:0000256" key="10">
    <source>
        <dbReference type="ARBA" id="ARBA00022833"/>
    </source>
</evidence>
<dbReference type="InterPro" id="IPR050344">
    <property type="entry name" value="Peptidase_M1_aminopeptidases"/>
</dbReference>
<evidence type="ECO:0000256" key="1">
    <source>
        <dbReference type="ARBA" id="ARBA00000098"/>
    </source>
</evidence>
<comment type="similarity">
    <text evidence="3">Belongs to the peptidase M1 family.</text>
</comment>
<evidence type="ECO:0000259" key="16">
    <source>
        <dbReference type="Pfam" id="PF17900"/>
    </source>
</evidence>
<dbReference type="OrthoDB" id="3885507at2"/>
<dbReference type="GO" id="GO:0008270">
    <property type="term" value="F:zinc ion binding"/>
    <property type="evidence" value="ECO:0007669"/>
    <property type="project" value="InterPro"/>
</dbReference>
<feature type="domain" description="Peptidase M1 membrane alanine aminopeptidase" evidence="14">
    <location>
        <begin position="222"/>
        <end position="434"/>
    </location>
</feature>
<dbReference type="GO" id="GO:0042277">
    <property type="term" value="F:peptide binding"/>
    <property type="evidence" value="ECO:0007669"/>
    <property type="project" value="TreeGrafter"/>
</dbReference>
<reference evidence="17 18" key="1">
    <citation type="submission" date="2019-03" db="EMBL/GenBank/DDBJ databases">
        <title>Genomic Encyclopedia of Type Strains, Phase III (KMG-III): the genomes of soil and plant-associated and newly described type strains.</title>
        <authorList>
            <person name="Whitman W."/>
        </authorList>
    </citation>
    <scope>NUCLEOTIDE SEQUENCE [LARGE SCALE GENOMIC DNA]</scope>
    <source>
        <strain evidence="17 18">VKM Ac-2575</strain>
    </source>
</reference>
<dbReference type="GO" id="GO:0006508">
    <property type="term" value="P:proteolysis"/>
    <property type="evidence" value="ECO:0007669"/>
    <property type="project" value="UniProtKB-KW"/>
</dbReference>
<dbReference type="PANTHER" id="PTHR11533">
    <property type="entry name" value="PROTEASE M1 ZINC METALLOPROTEASE"/>
    <property type="match status" value="1"/>
</dbReference>
<evidence type="ECO:0000313" key="17">
    <source>
        <dbReference type="EMBL" id="TDU84345.1"/>
    </source>
</evidence>